<evidence type="ECO:0000256" key="3">
    <source>
        <dbReference type="ARBA" id="ARBA00022448"/>
    </source>
</evidence>
<dbReference type="SUPFAM" id="SSF81336">
    <property type="entry name" value="F1F0 ATP synthase subunit A"/>
    <property type="match status" value="1"/>
</dbReference>
<dbReference type="EMBL" id="CP141615">
    <property type="protein sequence ID" value="WRP16933.1"/>
    <property type="molecule type" value="Genomic_DNA"/>
</dbReference>
<keyword evidence="10 11" id="KW-0066">ATP synthesis</keyword>
<dbReference type="Proteomes" id="UP001332192">
    <property type="component" value="Chromosome"/>
</dbReference>
<evidence type="ECO:0000256" key="9">
    <source>
        <dbReference type="ARBA" id="ARBA00023136"/>
    </source>
</evidence>
<comment type="function">
    <text evidence="11 12">Key component of the proton channel; it plays a direct role in the translocation of protons across the membrane.</text>
</comment>
<evidence type="ECO:0000256" key="11">
    <source>
        <dbReference type="HAMAP-Rule" id="MF_01393"/>
    </source>
</evidence>
<comment type="similarity">
    <text evidence="2 11 12">Belongs to the ATPase A chain family.</text>
</comment>
<dbReference type="PRINTS" id="PR00123">
    <property type="entry name" value="ATPASEA"/>
</dbReference>
<protein>
    <recommendedName>
        <fullName evidence="11 12">ATP synthase subunit a</fullName>
    </recommendedName>
    <alternativeName>
        <fullName evidence="11">ATP synthase F0 sector subunit a</fullName>
    </alternativeName>
    <alternativeName>
        <fullName evidence="11">F-ATPase subunit 6</fullName>
    </alternativeName>
</protein>
<evidence type="ECO:0000256" key="8">
    <source>
        <dbReference type="ARBA" id="ARBA00023065"/>
    </source>
</evidence>
<dbReference type="Gene3D" id="1.20.120.220">
    <property type="entry name" value="ATP synthase, F0 complex, subunit A"/>
    <property type="match status" value="1"/>
</dbReference>
<dbReference type="HAMAP" id="MF_01393">
    <property type="entry name" value="ATP_synth_a_bact"/>
    <property type="match status" value="1"/>
</dbReference>
<dbReference type="InterPro" id="IPR023011">
    <property type="entry name" value="ATP_synth_F0_asu_AS"/>
</dbReference>
<evidence type="ECO:0000256" key="5">
    <source>
        <dbReference type="ARBA" id="ARBA00022692"/>
    </source>
</evidence>
<dbReference type="InterPro" id="IPR035908">
    <property type="entry name" value="F0_ATP_A_sf"/>
</dbReference>
<dbReference type="PANTHER" id="PTHR42823:SF3">
    <property type="entry name" value="ATP SYNTHASE SUBUNIT A, CHLOROPLASTIC"/>
    <property type="match status" value="1"/>
</dbReference>
<keyword evidence="9 11" id="KW-0472">Membrane</keyword>
<keyword evidence="6 11" id="KW-0375">Hydrogen ion transport</keyword>
<feature type="transmembrane region" description="Helical" evidence="11">
    <location>
        <begin position="206"/>
        <end position="228"/>
    </location>
</feature>
<dbReference type="InterPro" id="IPR045082">
    <property type="entry name" value="ATP_syn_F0_a_bact/chloroplast"/>
</dbReference>
<dbReference type="PROSITE" id="PS00449">
    <property type="entry name" value="ATPASE_A"/>
    <property type="match status" value="1"/>
</dbReference>
<evidence type="ECO:0000256" key="2">
    <source>
        <dbReference type="ARBA" id="ARBA00006810"/>
    </source>
</evidence>
<sequence>MLERFMQSRLSAMSDVVTEILPRPLWHVGPYTITTSVVNSWVVVLIIGVLAYWAGRHLQERPRGIQTLAEVYYRFIEGLLEQSLGHSDRRMVPLIGTFFLLVLGLNYAWFIPGVVPPTTDISTTAGLAVTDLILVQVFAARAVGVRRYLRRFLEPFPFLLPMNLIEELVKVFSLSVRLFGNLFGGDMVVAALFVLVPVLAPTPVMLLEVLFGFIQALIFATLTSVYVATAMGHH</sequence>
<evidence type="ECO:0000313" key="14">
    <source>
        <dbReference type="Proteomes" id="UP001332192"/>
    </source>
</evidence>
<accession>A0ABZ1BXX4</accession>
<dbReference type="Pfam" id="PF00119">
    <property type="entry name" value="ATP-synt_A"/>
    <property type="match status" value="1"/>
</dbReference>
<proteinExistence type="inferred from homology"/>
<keyword evidence="11" id="KW-1003">Cell membrane</keyword>
<gene>
    <name evidence="11 13" type="primary">atpB</name>
    <name evidence="13" type="ORF">U7230_12695</name>
</gene>
<feature type="transmembrane region" description="Helical" evidence="11">
    <location>
        <begin position="31"/>
        <end position="53"/>
    </location>
</feature>
<keyword evidence="7 11" id="KW-1133">Transmembrane helix</keyword>
<comment type="subcellular location">
    <subcellularLocation>
        <location evidence="11 12">Cell membrane</location>
        <topology evidence="11 12">Multi-pass membrane protein</topology>
    </subcellularLocation>
    <subcellularLocation>
        <location evidence="1">Membrane</location>
        <topology evidence="1">Multi-pass membrane protein</topology>
    </subcellularLocation>
</comment>
<keyword evidence="5 11" id="KW-0812">Transmembrane</keyword>
<keyword evidence="14" id="KW-1185">Reference proteome</keyword>
<evidence type="ECO:0000256" key="7">
    <source>
        <dbReference type="ARBA" id="ARBA00022989"/>
    </source>
</evidence>
<name>A0ABZ1BXX4_9FIRM</name>
<keyword evidence="4 11" id="KW-0138">CF(0)</keyword>
<organism evidence="13 14">
    <name type="scientific">Carboxydichorda subterranea</name>
    <dbReference type="NCBI Taxonomy" id="3109565"/>
    <lineage>
        <taxon>Bacteria</taxon>
        <taxon>Bacillati</taxon>
        <taxon>Bacillota</taxon>
        <taxon>Limnochordia</taxon>
        <taxon>Limnochordales</taxon>
        <taxon>Geochordaceae</taxon>
        <taxon>Carboxydichorda</taxon>
    </lineage>
</organism>
<reference evidence="13 14" key="1">
    <citation type="journal article" date="2024" name="Front. Microbiol.">
        <title>Novel thermophilic genera Geochorda gen. nov. and Carboxydochorda gen. nov. from the deep terrestrial subsurface reveal the ecophysiological diversity in the class Limnochordia.</title>
        <authorList>
            <person name="Karnachuk O.V."/>
            <person name="Lukina A.P."/>
            <person name="Avakyan M.R."/>
            <person name="Kadnikov V.V."/>
            <person name="Begmatov S."/>
            <person name="Beletsky A.V."/>
            <person name="Vlasova K.G."/>
            <person name="Novikov A.A."/>
            <person name="Shcherbakova V.A."/>
            <person name="Mardanov A.V."/>
            <person name="Ravin N.V."/>
        </authorList>
    </citation>
    <scope>NUCLEOTIDE SEQUENCE [LARGE SCALE GENOMIC DNA]</scope>
    <source>
        <strain evidence="13 14">L945</strain>
    </source>
</reference>
<dbReference type="CDD" id="cd00310">
    <property type="entry name" value="ATP-synt_Fo_a_6"/>
    <property type="match status" value="1"/>
</dbReference>
<feature type="transmembrane region" description="Helical" evidence="11">
    <location>
        <begin position="91"/>
        <end position="109"/>
    </location>
</feature>
<dbReference type="PANTHER" id="PTHR42823">
    <property type="entry name" value="ATP SYNTHASE SUBUNIT A, CHLOROPLASTIC"/>
    <property type="match status" value="1"/>
</dbReference>
<keyword evidence="3 11" id="KW-0813">Transport</keyword>
<evidence type="ECO:0000256" key="1">
    <source>
        <dbReference type="ARBA" id="ARBA00004141"/>
    </source>
</evidence>
<feature type="transmembrane region" description="Helical" evidence="11">
    <location>
        <begin position="121"/>
        <end position="143"/>
    </location>
</feature>
<dbReference type="RefSeq" id="WP_324716205.1">
    <property type="nucleotide sequence ID" value="NZ_CP141615.1"/>
</dbReference>
<feature type="transmembrane region" description="Helical" evidence="11">
    <location>
        <begin position="178"/>
        <end position="200"/>
    </location>
</feature>
<evidence type="ECO:0000256" key="10">
    <source>
        <dbReference type="ARBA" id="ARBA00023310"/>
    </source>
</evidence>
<evidence type="ECO:0000256" key="6">
    <source>
        <dbReference type="ARBA" id="ARBA00022781"/>
    </source>
</evidence>
<evidence type="ECO:0000313" key="13">
    <source>
        <dbReference type="EMBL" id="WRP16933.1"/>
    </source>
</evidence>
<keyword evidence="8 11" id="KW-0406">Ion transport</keyword>
<dbReference type="NCBIfam" id="TIGR01131">
    <property type="entry name" value="ATP_synt_6_or_A"/>
    <property type="match status" value="1"/>
</dbReference>
<evidence type="ECO:0000256" key="12">
    <source>
        <dbReference type="RuleBase" id="RU000483"/>
    </source>
</evidence>
<evidence type="ECO:0000256" key="4">
    <source>
        <dbReference type="ARBA" id="ARBA00022547"/>
    </source>
</evidence>
<dbReference type="InterPro" id="IPR000568">
    <property type="entry name" value="ATP_synth_F0_asu"/>
</dbReference>